<dbReference type="InterPro" id="IPR000209">
    <property type="entry name" value="Peptidase_S8/S53_dom"/>
</dbReference>
<feature type="compositionally biased region" description="Polar residues" evidence="7">
    <location>
        <begin position="142"/>
        <end position="152"/>
    </location>
</feature>
<dbReference type="CDD" id="cd20746">
    <property type="entry name" value="FIX_Ntox15_NUC_DUF4112_RhsA-like"/>
    <property type="match status" value="1"/>
</dbReference>
<dbReference type="InterPro" id="IPR050131">
    <property type="entry name" value="Peptidase_S8_subtilisin-like"/>
</dbReference>
<dbReference type="Pfam" id="PF14412">
    <property type="entry name" value="AHH"/>
    <property type="match status" value="1"/>
</dbReference>
<protein>
    <submittedName>
        <fullName evidence="10">S8 family serine peptidase</fullName>
    </submittedName>
</protein>
<reference evidence="11" key="1">
    <citation type="journal article" date="2024" name="Algal Res.">
        <title>Biochemical, toxicological and genomic investigation of a high-biomass producing Limnothrix strain isolated from Italian shallow drinking water reservoir.</title>
        <authorList>
            <person name="Simonazzi M."/>
            <person name="Shishido T.K."/>
            <person name="Delbaje E."/>
            <person name="Wahlsten M."/>
            <person name="Fewer D.P."/>
            <person name="Sivonen K."/>
            <person name="Pezzolesi L."/>
            <person name="Pistocchi R."/>
        </authorList>
    </citation>
    <scope>NUCLEOTIDE SEQUENCE [LARGE SCALE GENOMIC DNA]</scope>
    <source>
        <strain evidence="11">LRLZ20PSL1</strain>
    </source>
</reference>
<keyword evidence="11" id="KW-1185">Reference proteome</keyword>
<keyword evidence="2" id="KW-0645">Protease</keyword>
<keyword evidence="4" id="KW-0720">Serine protease</keyword>
<dbReference type="Gene3D" id="2.60.120.380">
    <property type="match status" value="1"/>
</dbReference>
<proteinExistence type="inferred from homology"/>
<dbReference type="SUPFAM" id="SSF52743">
    <property type="entry name" value="Subtilisin-like"/>
    <property type="match status" value="1"/>
</dbReference>
<evidence type="ECO:0000256" key="1">
    <source>
        <dbReference type="ARBA" id="ARBA00011073"/>
    </source>
</evidence>
<feature type="region of interest" description="Disordered" evidence="7">
    <location>
        <begin position="1285"/>
        <end position="1306"/>
    </location>
</feature>
<dbReference type="InterPro" id="IPR018392">
    <property type="entry name" value="LysM"/>
</dbReference>
<dbReference type="PANTHER" id="PTHR43806:SF11">
    <property type="entry name" value="CEREVISIN-RELATED"/>
    <property type="match status" value="1"/>
</dbReference>
<feature type="region of interest" description="Disordered" evidence="7">
    <location>
        <begin position="52"/>
        <end position="162"/>
    </location>
</feature>
<feature type="coiled-coil region" evidence="6">
    <location>
        <begin position="1520"/>
        <end position="1561"/>
    </location>
</feature>
<dbReference type="InterPro" id="IPR023827">
    <property type="entry name" value="Peptidase_S8_Asp-AS"/>
</dbReference>
<evidence type="ECO:0000256" key="6">
    <source>
        <dbReference type="SAM" id="Coils"/>
    </source>
</evidence>
<dbReference type="PROSITE" id="PS00136">
    <property type="entry name" value="SUBTILASE_ASP"/>
    <property type="match status" value="1"/>
</dbReference>
<evidence type="ECO:0000256" key="3">
    <source>
        <dbReference type="ARBA" id="ARBA00022801"/>
    </source>
</evidence>
<feature type="domain" description="Peptidase S8/S53" evidence="8">
    <location>
        <begin position="480"/>
        <end position="741"/>
    </location>
</feature>
<evidence type="ECO:0000259" key="9">
    <source>
        <dbReference type="Pfam" id="PF13448"/>
    </source>
</evidence>
<feature type="domain" description="DUF4114" evidence="9">
    <location>
        <begin position="291"/>
        <end position="374"/>
    </location>
</feature>
<dbReference type="Gene3D" id="3.10.350.10">
    <property type="entry name" value="LysM domain"/>
    <property type="match status" value="1"/>
</dbReference>
<evidence type="ECO:0000256" key="2">
    <source>
        <dbReference type="ARBA" id="ARBA00022670"/>
    </source>
</evidence>
<comment type="caution">
    <text evidence="10">The sequence shown here is derived from an EMBL/GenBank/DDBJ whole genome shotgun (WGS) entry which is preliminary data.</text>
</comment>
<comment type="caution">
    <text evidence="5">Lacks conserved residue(s) required for the propagation of feature annotation.</text>
</comment>
<dbReference type="InterPro" id="IPR032871">
    <property type="entry name" value="AHH_dom_containing"/>
</dbReference>
<dbReference type="Gene3D" id="3.90.132.10">
    <property type="entry name" value="Leishmanolysin , domain 2"/>
    <property type="match status" value="1"/>
</dbReference>
<accession>A0ABW7CHF0</accession>
<evidence type="ECO:0000256" key="4">
    <source>
        <dbReference type="ARBA" id="ARBA00022825"/>
    </source>
</evidence>
<feature type="compositionally biased region" description="Acidic residues" evidence="7">
    <location>
        <begin position="67"/>
        <end position="86"/>
    </location>
</feature>
<dbReference type="Gene3D" id="3.40.50.200">
    <property type="entry name" value="Peptidase S8/S53 domain"/>
    <property type="match status" value="1"/>
</dbReference>
<keyword evidence="6" id="KW-0175">Coiled coil</keyword>
<dbReference type="Pfam" id="PF13448">
    <property type="entry name" value="DUF4114"/>
    <property type="match status" value="1"/>
</dbReference>
<feature type="region of interest" description="Disordered" evidence="7">
    <location>
        <begin position="1"/>
        <end position="29"/>
    </location>
</feature>
<feature type="compositionally biased region" description="Low complexity" evidence="7">
    <location>
        <begin position="114"/>
        <end position="129"/>
    </location>
</feature>
<dbReference type="InterPro" id="IPR049802">
    <property type="entry name" value="RhsC-like_FIX"/>
</dbReference>
<dbReference type="RefSeq" id="WP_393015422.1">
    <property type="nucleotide sequence ID" value="NZ_JAZAQF010000091.1"/>
</dbReference>
<evidence type="ECO:0000313" key="10">
    <source>
        <dbReference type="EMBL" id="MFG3819483.1"/>
    </source>
</evidence>
<organism evidence="10 11">
    <name type="scientific">Limnothrix redekei LRLZ20PSL1</name>
    <dbReference type="NCBI Taxonomy" id="3112953"/>
    <lineage>
        <taxon>Bacteria</taxon>
        <taxon>Bacillati</taxon>
        <taxon>Cyanobacteriota</taxon>
        <taxon>Cyanophyceae</taxon>
        <taxon>Pseudanabaenales</taxon>
        <taxon>Pseudanabaenaceae</taxon>
        <taxon>Limnothrix</taxon>
    </lineage>
</organism>
<dbReference type="InterPro" id="IPR025193">
    <property type="entry name" value="DUF4114"/>
</dbReference>
<evidence type="ECO:0000313" key="11">
    <source>
        <dbReference type="Proteomes" id="UP001604335"/>
    </source>
</evidence>
<comment type="similarity">
    <text evidence="1 5">Belongs to the peptidase S8 family.</text>
</comment>
<evidence type="ECO:0000256" key="5">
    <source>
        <dbReference type="PROSITE-ProRule" id="PRU01240"/>
    </source>
</evidence>
<evidence type="ECO:0000259" key="8">
    <source>
        <dbReference type="Pfam" id="PF00082"/>
    </source>
</evidence>
<sequence length="2200" mass="237062">MSEDLDEVLGESSAAVEPPLPTAPIAPEVEPEAVLPDLEVGESENPALVAEVLDDGEIGESSTVDGELSEAETIAESEAAESEPVEASEVVASSPPNPLSDPDPEGEILEFVPATSEATTESVATEASAPGETSEAPALSSPEATATTNPLAASTEEGGSGEPIEAEAEIDDPEDGAETELLIPTALPEPDPRFQSGIFTVGGSGQVVIDVLWDGGAYRGQAGIFSLSGMESYELGSVDFIAEMARRVTSDSVLGYVIWDDPTEAARFSGVMNGEADFNSGAYAGLKSFEMQAGDKFGVVLVPDTTFVKVLEQPWAEGSWRPLFSMVTANPNDSFQMGQIADVTGDGNTFTVEDIRVDHGGDKDYNDFIFQVRGATGEAVLMDEVVAPGKDWRNTDAGQLLVSYAKQYVEAPIEGGVSPSPDGFTGDDGLLPAPPLDFEPSAGEALPNPADGVLPNGASNLPGLLPTYTETRFEFPAENQPVIGIIDTGFAGNNPDFNFSNITWGKDYVSGDLDPTLAAGEGSQHGTHILGVIAAQQDNGIGIDGINPDAPIYAARAIGSGAWAEALTDTVDHIKASGQPNGVVNLSLDLTQRNPDGSITTRYELTPQERGAIEYARQNGVVLVVAASNDPGVMTVLDRAAQEFDNILTVGAAERVNDALAPATAYGATDYSGHGAALDLVADAHHGSVSGLNVAVAKALGGVSQIWAANPDLNHTQVIDILQRTATDLGIPNWDSQTGAGLLNIVAATHLARITEPKPYIFQPGRRTITDQFISQNPANKPLPGDPAHPAAKLPGISATQVDTGSNSLGSATQIWMSPTADIIDQVSNIDPVDIFRVESRYFNGADLSVLDGELSIQYLSPSGQVLSTQVLGKGSHQLQLPSNVGNEVIVKLERRNQNPATYALYGFESAKSEPFNISLEFESPLTPNQQRILEAAAKNVASLIGQGLPTAVVDGKLIDDINIKISTQALDGTGGTQARTKIDFMRYGSLLPAQSLVQLDAADLSRLEQSGNLFDVAQHEFLHALGFGNLWEAKGLVDYAGTPLAAYNGKSAVAAFQNMGGLTDTVSLETDGNGSAGLHWHEGLFADEIMTADLNGLAGKAAPISAVTIASLADLGYVVNLNQATPNYQLATSSTIREVDLTPEQIEAFRALAEMSFDAAEDLGEDYESIAPIMPTVDSDTVAPEIWAHAERFWKNGEYYDWRRYQVQWGDTLSQIALDTMGSAHPDYYWWIANHNGIPNPDWIYKYDWIDIPVHHPNYEWEQEQERLRREEEFRRQQEEEARRRREQEEAFARDQERVRQEEEARRREAEARQRELEEQERRLRAEQERRRQEEELRKERERLAELARQAEIARQQGKGGLDWYLAKPLSFGSADPFEIQMGDVVGNLVPDDYYRFTLSRGGRLTAELKQLLADADLVLYDVRNRPIAYSMREGITDEQIITDLIPGTYMLRVNSPKGVTTDYDLIVKFQHKLSMTQQGPPPGWRVGGSTGGTGSVGGGAGPIFSDPRIRQIYNTALNNFAAAERSKANAQIAQLEAEKLSYQQQLQALLDQMNAEQRAKVHQALDGARDEANVWVDSVVEPVKGAADRMADGIVNQANSIASRLDGAANSLPSWSWWDARGEAKSKIRQAQDAVTGAVNGARSWLKAELGRIQGTVKSAVWQFFETIKNAYRTGGEINQIIANAANTFRRAIDEAVRGANDLVGQFKGRILSAVSWTQNLGIDAFGFKFNAYSQLVEPAVNSIAGDVSSVINGVGNSLKGMIDWLEPRTQKVVADVVNVLLGDQTGQLWNQINGVDAKIAATRTGVEQKIADKASELQAQLNDFLGKLGIDGKQVLDTLINFSNSPVGQIGLAVVEVLLGLIPVVGQAIDIKDTALSLHDILVQGKRGIADFVGLIGALAGWVPLVGDSIKAVAKIAMRGADVLLPLIKSWGPDLTETVIKTISELDWGKILTDLVNDLARRWDDVVRVLNNSADWILQSLGLTPAMAMASGVVFNLKNSADNLASSVNQSKKRLVEPLEDAANETKKKIGLIVGNSTTLGRNLKFDEALIPGTSIKYPGLRGDYQAHHLIPSAVADDSDLMLNAVQYAKFDIDAAVNGIFLPNEDWKAVEILNLTGQSLPIHLGSHPVYSARITEDLNTKWDRLKAMGKTTDPAFLNAAVLEVIESAKNKHLPLLTKPYDGKIPEWLPMPGSALTP</sequence>
<dbReference type="InterPro" id="IPR036779">
    <property type="entry name" value="LysM_dom_sf"/>
</dbReference>
<dbReference type="PANTHER" id="PTHR43806">
    <property type="entry name" value="PEPTIDASE S8"/>
    <property type="match status" value="1"/>
</dbReference>
<dbReference type="InterPro" id="IPR036852">
    <property type="entry name" value="Peptidase_S8/S53_dom_sf"/>
</dbReference>
<dbReference type="EMBL" id="JAZAQF010000091">
    <property type="protein sequence ID" value="MFG3819483.1"/>
    <property type="molecule type" value="Genomic_DNA"/>
</dbReference>
<keyword evidence="3" id="KW-0378">Hydrolase</keyword>
<gene>
    <name evidence="10" type="ORF">VPK24_17695</name>
</gene>
<dbReference type="Pfam" id="PF00082">
    <property type="entry name" value="Peptidase_S8"/>
    <property type="match status" value="1"/>
</dbReference>
<evidence type="ECO:0000256" key="7">
    <source>
        <dbReference type="SAM" id="MobiDB-lite"/>
    </source>
</evidence>
<dbReference type="SUPFAM" id="SSF55486">
    <property type="entry name" value="Metalloproteases ('zincins'), catalytic domain"/>
    <property type="match status" value="1"/>
</dbReference>
<dbReference type="CDD" id="cd00118">
    <property type="entry name" value="LysM"/>
    <property type="match status" value="1"/>
</dbReference>
<dbReference type="Proteomes" id="UP001604335">
    <property type="component" value="Unassembled WGS sequence"/>
</dbReference>
<dbReference type="PROSITE" id="PS51892">
    <property type="entry name" value="SUBTILASE"/>
    <property type="match status" value="1"/>
</dbReference>
<name>A0ABW7CHF0_9CYAN</name>